<keyword evidence="2 6" id="KW-0698">rRNA processing</keyword>
<feature type="binding site" evidence="6">
    <location>
        <position position="69"/>
    </location>
    <ligand>
        <name>S-adenosyl-L-methionine</name>
        <dbReference type="ChEBI" id="CHEBI:59789"/>
    </ligand>
</feature>
<keyword evidence="5 6" id="KW-0949">S-adenosyl-L-methionine</keyword>
<evidence type="ECO:0000313" key="8">
    <source>
        <dbReference type="Proteomes" id="UP001205890"/>
    </source>
</evidence>
<evidence type="ECO:0000256" key="2">
    <source>
        <dbReference type="ARBA" id="ARBA00022552"/>
    </source>
</evidence>
<comment type="similarity">
    <text evidence="6">Belongs to the methyltransferase superfamily. RNA methyltransferase RsmG family.</text>
</comment>
<evidence type="ECO:0000256" key="1">
    <source>
        <dbReference type="ARBA" id="ARBA00022490"/>
    </source>
</evidence>
<dbReference type="PANTHER" id="PTHR31760:SF0">
    <property type="entry name" value="S-ADENOSYL-L-METHIONINE-DEPENDENT METHYLTRANSFERASES SUPERFAMILY PROTEIN"/>
    <property type="match status" value="1"/>
</dbReference>
<organism evidence="7 8">
    <name type="scientific">Alsobacter ponti</name>
    <dbReference type="NCBI Taxonomy" id="2962936"/>
    <lineage>
        <taxon>Bacteria</taxon>
        <taxon>Pseudomonadati</taxon>
        <taxon>Pseudomonadota</taxon>
        <taxon>Alphaproteobacteria</taxon>
        <taxon>Hyphomicrobiales</taxon>
        <taxon>Alsobacteraceae</taxon>
        <taxon>Alsobacter</taxon>
    </lineage>
</organism>
<sequence length="207" mass="22533">MALVPVSRETAALFDRYVALLEKWQKIKNLVGPATLAEVWTRHIADSAQLDALAPKAETWVDLGSGAGFPGLVIAIMRREDPDFHMELVESNGRKCAFLREVSREFGLNVTVRDGRIEDVLAGWTAPVDVVSARALAPLSALLGLSSELLKTGAIGLFPKGQDVEHELTEASKYWRINALTVASKTDPKARIVRVEALAPNPSPPRS</sequence>
<dbReference type="PANTHER" id="PTHR31760">
    <property type="entry name" value="S-ADENOSYL-L-METHIONINE-DEPENDENT METHYLTRANSFERASES SUPERFAMILY PROTEIN"/>
    <property type="match status" value="1"/>
</dbReference>
<keyword evidence="3 6" id="KW-0489">Methyltransferase</keyword>
<feature type="binding site" evidence="6">
    <location>
        <position position="64"/>
    </location>
    <ligand>
        <name>S-adenosyl-L-methionine</name>
        <dbReference type="ChEBI" id="CHEBI:59789"/>
    </ligand>
</feature>
<protein>
    <recommendedName>
        <fullName evidence="6">Ribosomal RNA small subunit methyltransferase G</fullName>
        <ecNumber evidence="6">2.1.1.170</ecNumber>
    </recommendedName>
    <alternativeName>
        <fullName evidence="6">16S rRNA 7-methylguanosine methyltransferase</fullName>
        <shortName evidence="6">16S rRNA m7G methyltransferase</shortName>
    </alternativeName>
</protein>
<dbReference type="Proteomes" id="UP001205890">
    <property type="component" value="Unassembled WGS sequence"/>
</dbReference>
<comment type="caution">
    <text evidence="7">The sequence shown here is derived from an EMBL/GenBank/DDBJ whole genome shotgun (WGS) entry which is preliminary data.</text>
</comment>
<name>A0ABT1LEK6_9HYPH</name>
<comment type="function">
    <text evidence="6">Specifically methylates the N7 position of guanine in position 527 of 16S rRNA.</text>
</comment>
<comment type="caution">
    <text evidence="6">Lacks conserved residue(s) required for the propagation of feature annotation.</text>
</comment>
<accession>A0ABT1LEK6</accession>
<dbReference type="InterPro" id="IPR029063">
    <property type="entry name" value="SAM-dependent_MTases_sf"/>
</dbReference>
<gene>
    <name evidence="6 7" type="primary">rsmG</name>
    <name evidence="7" type="ORF">NK718_09045</name>
</gene>
<dbReference type="GO" id="GO:0008168">
    <property type="term" value="F:methyltransferase activity"/>
    <property type="evidence" value="ECO:0007669"/>
    <property type="project" value="UniProtKB-KW"/>
</dbReference>
<dbReference type="InterPro" id="IPR003682">
    <property type="entry name" value="rRNA_ssu_MeTfrase_G"/>
</dbReference>
<feature type="binding site" evidence="6">
    <location>
        <begin position="117"/>
        <end position="118"/>
    </location>
    <ligand>
        <name>S-adenosyl-L-methionine</name>
        <dbReference type="ChEBI" id="CHEBI:59789"/>
    </ligand>
</feature>
<dbReference type="EMBL" id="JANCLU010000007">
    <property type="protein sequence ID" value="MCP8938658.1"/>
    <property type="molecule type" value="Genomic_DNA"/>
</dbReference>
<evidence type="ECO:0000313" key="7">
    <source>
        <dbReference type="EMBL" id="MCP8938658.1"/>
    </source>
</evidence>
<dbReference type="Pfam" id="PF02527">
    <property type="entry name" value="GidB"/>
    <property type="match status" value="1"/>
</dbReference>
<dbReference type="Gene3D" id="3.40.50.150">
    <property type="entry name" value="Vaccinia Virus protein VP39"/>
    <property type="match status" value="1"/>
</dbReference>
<keyword evidence="8" id="KW-1185">Reference proteome</keyword>
<dbReference type="SUPFAM" id="SSF53335">
    <property type="entry name" value="S-adenosyl-L-methionine-dependent methyltransferases"/>
    <property type="match status" value="1"/>
</dbReference>
<keyword evidence="1 6" id="KW-0963">Cytoplasm</keyword>
<comment type="subcellular location">
    <subcellularLocation>
        <location evidence="6">Cytoplasm</location>
    </subcellularLocation>
</comment>
<feature type="binding site" evidence="6">
    <location>
        <position position="134"/>
    </location>
    <ligand>
        <name>S-adenosyl-L-methionine</name>
        <dbReference type="ChEBI" id="CHEBI:59789"/>
    </ligand>
</feature>
<dbReference type="GO" id="GO:0032259">
    <property type="term" value="P:methylation"/>
    <property type="evidence" value="ECO:0007669"/>
    <property type="project" value="UniProtKB-KW"/>
</dbReference>
<keyword evidence="4 6" id="KW-0808">Transferase</keyword>
<proteinExistence type="inferred from homology"/>
<dbReference type="NCBIfam" id="TIGR00138">
    <property type="entry name" value="rsmG_gidB"/>
    <property type="match status" value="1"/>
</dbReference>
<dbReference type="HAMAP" id="MF_00074">
    <property type="entry name" value="16SrRNA_methyltr_G"/>
    <property type="match status" value="1"/>
</dbReference>
<reference evidence="7 8" key="1">
    <citation type="submission" date="2022-07" db="EMBL/GenBank/DDBJ databases">
        <authorList>
            <person name="Li W.-J."/>
            <person name="Deng Q.-Q."/>
        </authorList>
    </citation>
    <scope>NUCLEOTIDE SEQUENCE [LARGE SCALE GENOMIC DNA]</scope>
    <source>
        <strain evidence="7 8">SYSU M60028</strain>
    </source>
</reference>
<dbReference type="EC" id="2.1.1.170" evidence="6"/>
<comment type="catalytic activity">
    <reaction evidence="6">
        <text>guanosine(527) in 16S rRNA + S-adenosyl-L-methionine = N(7)-methylguanosine(527) in 16S rRNA + S-adenosyl-L-homocysteine</text>
        <dbReference type="Rhea" id="RHEA:42732"/>
        <dbReference type="Rhea" id="RHEA-COMP:10209"/>
        <dbReference type="Rhea" id="RHEA-COMP:10210"/>
        <dbReference type="ChEBI" id="CHEBI:57856"/>
        <dbReference type="ChEBI" id="CHEBI:59789"/>
        <dbReference type="ChEBI" id="CHEBI:74269"/>
        <dbReference type="ChEBI" id="CHEBI:74480"/>
        <dbReference type="EC" id="2.1.1.170"/>
    </reaction>
</comment>
<evidence type="ECO:0000256" key="4">
    <source>
        <dbReference type="ARBA" id="ARBA00022679"/>
    </source>
</evidence>
<evidence type="ECO:0000256" key="3">
    <source>
        <dbReference type="ARBA" id="ARBA00022603"/>
    </source>
</evidence>
<evidence type="ECO:0000256" key="5">
    <source>
        <dbReference type="ARBA" id="ARBA00022691"/>
    </source>
</evidence>
<dbReference type="PIRSF" id="PIRSF003078">
    <property type="entry name" value="GidB"/>
    <property type="match status" value="1"/>
</dbReference>
<evidence type="ECO:0000256" key="6">
    <source>
        <dbReference type="HAMAP-Rule" id="MF_00074"/>
    </source>
</evidence>